<organism evidence="2 3">
    <name type="scientific">Brevibacterium ammoniilyticum</name>
    <dbReference type="NCBI Taxonomy" id="1046555"/>
    <lineage>
        <taxon>Bacteria</taxon>
        <taxon>Bacillati</taxon>
        <taxon>Actinomycetota</taxon>
        <taxon>Actinomycetes</taxon>
        <taxon>Micrococcales</taxon>
        <taxon>Brevibacteriaceae</taxon>
        <taxon>Brevibacterium</taxon>
    </lineage>
</organism>
<keyword evidence="3" id="KW-1185">Reference proteome</keyword>
<evidence type="ECO:0000313" key="3">
    <source>
        <dbReference type="Proteomes" id="UP001498935"/>
    </source>
</evidence>
<evidence type="ECO:0000313" key="2">
    <source>
        <dbReference type="EMBL" id="GAA5339809.1"/>
    </source>
</evidence>
<dbReference type="InterPro" id="IPR052189">
    <property type="entry name" value="L-asp_N-monooxygenase_NS-form"/>
</dbReference>
<comment type="caution">
    <text evidence="2">The sequence shown here is derived from an EMBL/GenBank/DDBJ whole genome shotgun (WGS) entry which is preliminary data.</text>
</comment>
<dbReference type="PANTHER" id="PTHR40254:SF1">
    <property type="entry name" value="BLR0577 PROTEIN"/>
    <property type="match status" value="1"/>
</dbReference>
<evidence type="ECO:0000259" key="1">
    <source>
        <dbReference type="Pfam" id="PF13454"/>
    </source>
</evidence>
<sequence length="540" mass="59068">MTAHSHTAFDVVIIGAGIAGSSTLLELLSEHQAARPQASVLRVAVVERSGDHYGGVPYGSTRSGSSSLIVTPLRDFLPADLLSEFVTWLSERTDDILAGRLRISQAWVDEHASEIRRGDWESLFVPRRLFGIFFDARVRAAISEASDVEVVEIQGEACDLYRREGMSSVTVRTSDEEFVITSRVVVLALGSPPKRALAHEFSEGGVGLLIEDTHAGDLDELLDSFRSHMVSLPPEASRDVLIVGANADALELLHAVHRWNFASPWDRRVIVLAPHGTPNTWSVRPDRTGEYRSRRLARYLATTTDEALTSAGIYAGVEADVIEAIGAGYSEQDTVPELKRLVDSAIDRLSLSEQLIFVHVHGNLINRFSRPTGGDYQRVAADLLARHRIEVVTGRFVHSSATQNGWIVTVTDDDNAETWELEKTFGLIVNCSGFESLANTSDPLLRRLQQRDIVTVASSHHGFVVDEGFRAAPGLFVAGPLLAGNLNDRLRVWHLESCRRVLDMATDVAASVVAELRRGSAESDDAVRRGIPAGVGHPEN</sequence>
<dbReference type="Pfam" id="PF13454">
    <property type="entry name" value="NAD_binding_9"/>
    <property type="match status" value="1"/>
</dbReference>
<reference evidence="2 3" key="1">
    <citation type="submission" date="2024-02" db="EMBL/GenBank/DDBJ databases">
        <title>Characterization of antibiotic resistant novel bacterial strains and their environmental applications.</title>
        <authorList>
            <person name="Manzoor S."/>
            <person name="Abbas S."/>
            <person name="Arshad M."/>
            <person name="Li W.J."/>
            <person name="Ahmed I."/>
        </authorList>
    </citation>
    <scope>NUCLEOTIDE SEQUENCE [LARGE SCALE GENOMIC DNA]</scope>
    <source>
        <strain evidence="2 3">KACC 15558</strain>
    </source>
</reference>
<proteinExistence type="predicted"/>
<dbReference type="InterPro" id="IPR036188">
    <property type="entry name" value="FAD/NAD-bd_sf"/>
</dbReference>
<dbReference type="RefSeq" id="WP_342037320.1">
    <property type="nucleotide sequence ID" value="NZ_BAABBK010000003.1"/>
</dbReference>
<dbReference type="Gene3D" id="3.50.50.60">
    <property type="entry name" value="FAD/NAD(P)-binding domain"/>
    <property type="match status" value="1"/>
</dbReference>
<protein>
    <submittedName>
        <fullName evidence="2">FAD/NAD(P)-binding protein</fullName>
    </submittedName>
</protein>
<dbReference type="Proteomes" id="UP001498935">
    <property type="component" value="Unassembled WGS sequence"/>
</dbReference>
<dbReference type="InterPro" id="IPR038732">
    <property type="entry name" value="HpyO/CreE_NAD-binding"/>
</dbReference>
<accession>A0ABP9TYA2</accession>
<feature type="domain" description="FAD-dependent urate hydroxylase HpyO/Asp monooxygenase CreE-like FAD/NAD(P)-binding" evidence="1">
    <location>
        <begin position="12"/>
        <end position="191"/>
    </location>
</feature>
<dbReference type="PANTHER" id="PTHR40254">
    <property type="entry name" value="BLR0577 PROTEIN"/>
    <property type="match status" value="1"/>
</dbReference>
<dbReference type="EMBL" id="BAABNP010000003">
    <property type="protein sequence ID" value="GAA5339809.1"/>
    <property type="molecule type" value="Genomic_DNA"/>
</dbReference>
<name>A0ABP9TYA2_9MICO</name>
<gene>
    <name evidence="2" type="ORF">KACC15558_08490</name>
</gene>
<dbReference type="SUPFAM" id="SSF51905">
    <property type="entry name" value="FAD/NAD(P)-binding domain"/>
    <property type="match status" value="2"/>
</dbReference>